<feature type="chain" id="PRO_5046439794" evidence="1">
    <location>
        <begin position="25"/>
        <end position="322"/>
    </location>
</feature>
<organism evidence="2 3">
    <name type="scientific">Laceyella putida</name>
    <dbReference type="NCBI Taxonomy" id="110101"/>
    <lineage>
        <taxon>Bacteria</taxon>
        <taxon>Bacillati</taxon>
        <taxon>Bacillota</taxon>
        <taxon>Bacilli</taxon>
        <taxon>Bacillales</taxon>
        <taxon>Thermoactinomycetaceae</taxon>
        <taxon>Laceyella</taxon>
    </lineage>
</organism>
<proteinExistence type="predicted"/>
<dbReference type="InterPro" id="IPR008585">
    <property type="entry name" value="Gamma_PGA_hydro"/>
</dbReference>
<sequence>MKKMMILAALGVILGSFSWNSVYAEDTYANYADLAAHEQLGVDYSIRSRTTSSQAAIIAIHGGKIEPGTSQITEKIAGDDHNLYLFEGTKSANNHDLHITSTHFDEPTAVKLVAKAHKVVSVHGADGDQPIVYLGGKNEALKDKISQLLSEKNFVVKPPLDGIAGTEATNICNLNRTQAGVQLELTRALRDELVSSTDRMNDFATAVRNAISAVPANSGRVFDFDADSFTSSTYLNGGKVFYVDSSDYILGIQNPNNTSDTITVRFNIYDQNNKLVLSKTKTSQFREGYFKHVFTGLPTGYYKIEMVNLYKQSAYIHAGLHY</sequence>
<keyword evidence="2" id="KW-0378">Hydrolase</keyword>
<dbReference type="RefSeq" id="WP_379863403.1">
    <property type="nucleotide sequence ID" value="NZ_JBHTBW010000006.1"/>
</dbReference>
<dbReference type="Pfam" id="PF05908">
    <property type="entry name" value="Gamma_PGA_hydro"/>
    <property type="match status" value="1"/>
</dbReference>
<dbReference type="InterPro" id="IPR038128">
    <property type="entry name" value="Gamma_PGA_hydro_sf"/>
</dbReference>
<accession>A0ABW2RGW3</accession>
<protein>
    <submittedName>
        <fullName evidence="2">Poly-gamma-glutamate hydrolase family protein</fullName>
    </submittedName>
</protein>
<dbReference type="Proteomes" id="UP001596500">
    <property type="component" value="Unassembled WGS sequence"/>
</dbReference>
<keyword evidence="1" id="KW-0732">Signal</keyword>
<dbReference type="EMBL" id="JBHTBW010000006">
    <property type="protein sequence ID" value="MFC7440186.1"/>
    <property type="molecule type" value="Genomic_DNA"/>
</dbReference>
<gene>
    <name evidence="2" type="ORF">ACFQNG_03275</name>
</gene>
<feature type="signal peptide" evidence="1">
    <location>
        <begin position="1"/>
        <end position="24"/>
    </location>
</feature>
<comment type="caution">
    <text evidence="2">The sequence shown here is derived from an EMBL/GenBank/DDBJ whole genome shotgun (WGS) entry which is preliminary data.</text>
</comment>
<evidence type="ECO:0000313" key="2">
    <source>
        <dbReference type="EMBL" id="MFC7440186.1"/>
    </source>
</evidence>
<evidence type="ECO:0000256" key="1">
    <source>
        <dbReference type="SAM" id="SignalP"/>
    </source>
</evidence>
<dbReference type="GO" id="GO:0016787">
    <property type="term" value="F:hydrolase activity"/>
    <property type="evidence" value="ECO:0007669"/>
    <property type="project" value="UniProtKB-KW"/>
</dbReference>
<name>A0ABW2RGW3_9BACL</name>
<keyword evidence="3" id="KW-1185">Reference proteome</keyword>
<dbReference type="Gene3D" id="3.40.630.100">
    <property type="entry name" value="Poly-gamma-glutamate hydrolase, zinc-binding motif"/>
    <property type="match status" value="1"/>
</dbReference>
<evidence type="ECO:0000313" key="3">
    <source>
        <dbReference type="Proteomes" id="UP001596500"/>
    </source>
</evidence>
<reference evidence="3" key="1">
    <citation type="journal article" date="2019" name="Int. J. Syst. Evol. Microbiol.">
        <title>The Global Catalogue of Microorganisms (GCM) 10K type strain sequencing project: providing services to taxonomists for standard genome sequencing and annotation.</title>
        <authorList>
            <consortium name="The Broad Institute Genomics Platform"/>
            <consortium name="The Broad Institute Genome Sequencing Center for Infectious Disease"/>
            <person name="Wu L."/>
            <person name="Ma J."/>
        </authorList>
    </citation>
    <scope>NUCLEOTIDE SEQUENCE [LARGE SCALE GENOMIC DNA]</scope>
    <source>
        <strain evidence="3">CGMCC 1.12942</strain>
    </source>
</reference>